<dbReference type="Gene3D" id="3.40.50.720">
    <property type="entry name" value="NAD(P)-binding Rossmann-like Domain"/>
    <property type="match status" value="1"/>
</dbReference>
<sequence length="170" mass="19451">MGQSTCSHLIYVGFSHTIFTSTHYKAQPLINLGAHFAPSHAALAAQCKVVFSIVNYPSNVHLHPFTDLSTPLPQRRLVDMTTCDQKEEFDEEKEHDGMVLSGWIQARDERMVNVRDYEWESTSNLTSPEIAERDHQWPDVWLSQGIENKVVRLTHATSQRFSASRNNLNR</sequence>
<comment type="caution">
    <text evidence="2">The sequence shown here is derived from an EMBL/GenBank/DDBJ whole genome shotgun (WGS) entry which is preliminary data.</text>
</comment>
<proteinExistence type="predicted"/>
<reference evidence="2 3" key="1">
    <citation type="submission" date="2024-01" db="EMBL/GenBank/DDBJ databases">
        <title>Genome assemblies of Stephania.</title>
        <authorList>
            <person name="Yang L."/>
        </authorList>
    </citation>
    <scope>NUCLEOTIDE SEQUENCE [LARGE SCALE GENOMIC DNA]</scope>
    <source>
        <strain evidence="2">YNDBR</strain>
        <tissue evidence="2">Leaf</tissue>
    </source>
</reference>
<organism evidence="2 3">
    <name type="scientific">Stephania yunnanensis</name>
    <dbReference type="NCBI Taxonomy" id="152371"/>
    <lineage>
        <taxon>Eukaryota</taxon>
        <taxon>Viridiplantae</taxon>
        <taxon>Streptophyta</taxon>
        <taxon>Embryophyta</taxon>
        <taxon>Tracheophyta</taxon>
        <taxon>Spermatophyta</taxon>
        <taxon>Magnoliopsida</taxon>
        <taxon>Ranunculales</taxon>
        <taxon>Menispermaceae</taxon>
        <taxon>Menispermoideae</taxon>
        <taxon>Cissampelideae</taxon>
        <taxon>Stephania</taxon>
    </lineage>
</organism>
<dbReference type="Proteomes" id="UP001420932">
    <property type="component" value="Unassembled WGS sequence"/>
</dbReference>
<keyword evidence="3" id="KW-1185">Reference proteome</keyword>
<dbReference type="GO" id="GO:0050661">
    <property type="term" value="F:NADP binding"/>
    <property type="evidence" value="ECO:0007669"/>
    <property type="project" value="InterPro"/>
</dbReference>
<evidence type="ECO:0000313" key="2">
    <source>
        <dbReference type="EMBL" id="KAK9159738.1"/>
    </source>
</evidence>
<dbReference type="Pfam" id="PF03446">
    <property type="entry name" value="NAD_binding_2"/>
    <property type="match status" value="1"/>
</dbReference>
<evidence type="ECO:0000313" key="3">
    <source>
        <dbReference type="Proteomes" id="UP001420932"/>
    </source>
</evidence>
<dbReference type="SUPFAM" id="SSF51735">
    <property type="entry name" value="NAD(P)-binding Rossmann-fold domains"/>
    <property type="match status" value="1"/>
</dbReference>
<feature type="domain" description="6-phosphogluconate dehydrogenase NADP-binding" evidence="1">
    <location>
        <begin position="1"/>
        <end position="87"/>
    </location>
</feature>
<dbReference type="InterPro" id="IPR006115">
    <property type="entry name" value="6PGDH_NADP-bd"/>
</dbReference>
<accession>A0AAP0KXD3</accession>
<protein>
    <recommendedName>
        <fullName evidence="1">6-phosphogluconate dehydrogenase NADP-binding domain-containing protein</fullName>
    </recommendedName>
</protein>
<name>A0AAP0KXD3_9MAGN</name>
<evidence type="ECO:0000259" key="1">
    <source>
        <dbReference type="Pfam" id="PF03446"/>
    </source>
</evidence>
<dbReference type="EMBL" id="JBBNAF010000003">
    <property type="protein sequence ID" value="KAK9159738.1"/>
    <property type="molecule type" value="Genomic_DNA"/>
</dbReference>
<dbReference type="AlphaFoldDB" id="A0AAP0KXD3"/>
<dbReference type="InterPro" id="IPR036291">
    <property type="entry name" value="NAD(P)-bd_dom_sf"/>
</dbReference>
<gene>
    <name evidence="2" type="ORF">Syun_006079</name>
</gene>